<organism evidence="3 4">
    <name type="scientific">Falsigemmobacter faecalis</name>
    <dbReference type="NCBI Taxonomy" id="2488730"/>
    <lineage>
        <taxon>Bacteria</taxon>
        <taxon>Pseudomonadati</taxon>
        <taxon>Pseudomonadota</taxon>
        <taxon>Alphaproteobacteria</taxon>
        <taxon>Rhodobacterales</taxon>
        <taxon>Paracoccaceae</taxon>
        <taxon>Falsigemmobacter</taxon>
    </lineage>
</organism>
<evidence type="ECO:0000256" key="1">
    <source>
        <dbReference type="SAM" id="MobiDB-lite"/>
    </source>
</evidence>
<feature type="transmembrane region" description="Helical" evidence="2">
    <location>
        <begin position="122"/>
        <end position="141"/>
    </location>
</feature>
<keyword evidence="2" id="KW-0812">Transmembrane</keyword>
<gene>
    <name evidence="3" type="ORF">EG244_19510</name>
</gene>
<feature type="transmembrane region" description="Helical" evidence="2">
    <location>
        <begin position="57"/>
        <end position="75"/>
    </location>
</feature>
<evidence type="ECO:0008006" key="5">
    <source>
        <dbReference type="Google" id="ProtNLM"/>
    </source>
</evidence>
<accession>A0A3P3D2N6</accession>
<evidence type="ECO:0000313" key="4">
    <source>
        <dbReference type="Proteomes" id="UP000282125"/>
    </source>
</evidence>
<dbReference type="EMBL" id="RRAZ01000060">
    <property type="protein sequence ID" value="RRH68331.1"/>
    <property type="molecule type" value="Genomic_DNA"/>
</dbReference>
<reference evidence="3 4" key="1">
    <citation type="submission" date="2018-11" db="EMBL/GenBank/DDBJ databases">
        <title>Gemmobacter sp. nov., YIM 102744-1 draft genome.</title>
        <authorList>
            <person name="Li G."/>
            <person name="Jiang Y."/>
        </authorList>
    </citation>
    <scope>NUCLEOTIDE SEQUENCE [LARGE SCALE GENOMIC DNA]</scope>
    <source>
        <strain evidence="3 4">YIM 102744-1</strain>
    </source>
</reference>
<dbReference type="AlphaFoldDB" id="A0A3P3D2N6"/>
<keyword evidence="4" id="KW-1185">Reference proteome</keyword>
<protein>
    <recommendedName>
        <fullName evidence="5">5-bromo-4-chloroindolyl phosphate hydrolysis protein</fullName>
    </recommendedName>
</protein>
<dbReference type="OrthoDB" id="7375296at2"/>
<sequence>MSQRFGGKFSPQPQSAPGAQGRPLQTARPSRLGARVNMLFVFPFALPLVAFSQGPTGLAADLLAFGILMLSAWLTREGEKAHEAWESRAIARRPAFPRKIFGSLLSGIGIGLAAWAPGAEAIGPGALGLLGAALHFISFGADPMRDKGMEGVDAFQTERVATAVAEAEKHLIALRESARPVADRALMDQIDRFSTTARTMFRTLENDPRDLSAARRYLSVYLEGAREATARFAQIYATTRDPKARTDYADLLSDLDTRFAQRTDVLLSNDRTRMDVEIEVLRERLALDAPRTAAQTDPANP</sequence>
<keyword evidence="2" id="KW-1133">Transmembrane helix</keyword>
<feature type="transmembrane region" description="Helical" evidence="2">
    <location>
        <begin position="32"/>
        <end position="51"/>
    </location>
</feature>
<feature type="transmembrane region" description="Helical" evidence="2">
    <location>
        <begin position="96"/>
        <end position="116"/>
    </location>
</feature>
<dbReference type="RefSeq" id="WP_124966827.1">
    <property type="nucleotide sequence ID" value="NZ_RRAZ01000060.1"/>
</dbReference>
<dbReference type="InterPro" id="IPR018770">
    <property type="entry name" value="ChloroindolylP_hydrolase"/>
</dbReference>
<dbReference type="Proteomes" id="UP000282125">
    <property type="component" value="Unassembled WGS sequence"/>
</dbReference>
<evidence type="ECO:0000256" key="2">
    <source>
        <dbReference type="SAM" id="Phobius"/>
    </source>
</evidence>
<comment type="caution">
    <text evidence="3">The sequence shown here is derived from an EMBL/GenBank/DDBJ whole genome shotgun (WGS) entry which is preliminary data.</text>
</comment>
<name>A0A3P3D2N6_9RHOB</name>
<dbReference type="Pfam" id="PF10112">
    <property type="entry name" value="Halogen_Hydrol"/>
    <property type="match status" value="1"/>
</dbReference>
<evidence type="ECO:0000313" key="3">
    <source>
        <dbReference type="EMBL" id="RRH68331.1"/>
    </source>
</evidence>
<feature type="region of interest" description="Disordered" evidence="1">
    <location>
        <begin position="1"/>
        <end position="26"/>
    </location>
</feature>
<proteinExistence type="predicted"/>
<keyword evidence="2" id="KW-0472">Membrane</keyword>